<dbReference type="EMBL" id="UYRU01080065">
    <property type="protein sequence ID" value="VDN30726.1"/>
    <property type="molecule type" value="Genomic_DNA"/>
</dbReference>
<keyword evidence="2" id="KW-1185">Reference proteome</keyword>
<sequence>MKAAASKYFQTTVSGTKKYAVAPSFLKKMAALKQELQSNAPKDPQLPSRFALRKHPCHLSLPPLTLPDHLDRAAIDYLREHCLFSIKHLNQLSAKLNNFLHERPVLSEVHLNQLL</sequence>
<evidence type="ECO:0000313" key="2">
    <source>
        <dbReference type="Proteomes" id="UP000281553"/>
    </source>
</evidence>
<organism evidence="1 2">
    <name type="scientific">Dibothriocephalus latus</name>
    <name type="common">Fish tapeworm</name>
    <name type="synonym">Diphyllobothrium latum</name>
    <dbReference type="NCBI Taxonomy" id="60516"/>
    <lineage>
        <taxon>Eukaryota</taxon>
        <taxon>Metazoa</taxon>
        <taxon>Spiralia</taxon>
        <taxon>Lophotrochozoa</taxon>
        <taxon>Platyhelminthes</taxon>
        <taxon>Cestoda</taxon>
        <taxon>Eucestoda</taxon>
        <taxon>Diphyllobothriidea</taxon>
        <taxon>Diphyllobothriidae</taxon>
        <taxon>Dibothriocephalus</taxon>
    </lineage>
</organism>
<evidence type="ECO:0000313" key="1">
    <source>
        <dbReference type="EMBL" id="VDN30726.1"/>
    </source>
</evidence>
<proteinExistence type="predicted"/>
<accession>A0A3P7QIN6</accession>
<name>A0A3P7QIN6_DIBLA</name>
<dbReference type="OrthoDB" id="421327at2759"/>
<protein>
    <submittedName>
        <fullName evidence="1">Uncharacterized protein</fullName>
    </submittedName>
</protein>
<reference evidence="1 2" key="1">
    <citation type="submission" date="2018-11" db="EMBL/GenBank/DDBJ databases">
        <authorList>
            <consortium name="Pathogen Informatics"/>
        </authorList>
    </citation>
    <scope>NUCLEOTIDE SEQUENCE [LARGE SCALE GENOMIC DNA]</scope>
</reference>
<gene>
    <name evidence="1" type="ORF">DILT_LOCUS15596</name>
</gene>
<dbReference type="Proteomes" id="UP000281553">
    <property type="component" value="Unassembled WGS sequence"/>
</dbReference>
<dbReference type="AlphaFoldDB" id="A0A3P7QIN6"/>